<dbReference type="AlphaFoldDB" id="A0A9N9DAW4"/>
<sequence length="341" mass="39463">PSHYVSAPGMFNDYLYKSSGAELRLMTDKDEYLMVENGIRGGMTMASHRYAKSNNLQCPDYDPSKPKSWTLYEDMNALYSGAMTQYMPTEILGKVSPEEVPDIQSIAPDAEIGYMLELDLEAPVHLHDYFADYSLVPEKQIISENWLSLYNERLVNDKEVENGKYALGKKLVQTLYPKKNYVVHYRALQTYMKFGMKVTKIHSALKFRQSPWIKDYIEENIRKRKIAKANGDEVELLRTEEDKKIRRLASLPLGTIGESVCLKPKMYSVLPTGHDPKTPDDPDSEDPKKKHGIQKAKGVKKCVVKRELRHDRFLECLRNKKLTQHDMYGLRSYDHQIYLVR</sequence>
<proteinExistence type="predicted"/>
<evidence type="ECO:0000256" key="1">
    <source>
        <dbReference type="SAM" id="MobiDB-lite"/>
    </source>
</evidence>
<gene>
    <name evidence="2" type="ORF">DERYTH_LOCUS9036</name>
</gene>
<dbReference type="PANTHER" id="PTHR31511:SF12">
    <property type="entry name" value="RHO TERMINATION FACTOR N-TERMINAL DOMAIN-CONTAINING PROTEIN"/>
    <property type="match status" value="1"/>
</dbReference>
<feature type="region of interest" description="Disordered" evidence="1">
    <location>
        <begin position="271"/>
        <end position="296"/>
    </location>
</feature>
<evidence type="ECO:0000313" key="3">
    <source>
        <dbReference type="Proteomes" id="UP000789405"/>
    </source>
</evidence>
<feature type="compositionally biased region" description="Basic and acidic residues" evidence="1">
    <location>
        <begin position="274"/>
        <end position="288"/>
    </location>
</feature>
<evidence type="ECO:0000313" key="2">
    <source>
        <dbReference type="EMBL" id="CAG8628805.1"/>
    </source>
</evidence>
<organism evidence="2 3">
    <name type="scientific">Dentiscutata erythropus</name>
    <dbReference type="NCBI Taxonomy" id="1348616"/>
    <lineage>
        <taxon>Eukaryota</taxon>
        <taxon>Fungi</taxon>
        <taxon>Fungi incertae sedis</taxon>
        <taxon>Mucoromycota</taxon>
        <taxon>Glomeromycotina</taxon>
        <taxon>Glomeromycetes</taxon>
        <taxon>Diversisporales</taxon>
        <taxon>Gigasporaceae</taxon>
        <taxon>Dentiscutata</taxon>
    </lineage>
</organism>
<dbReference type="Proteomes" id="UP000789405">
    <property type="component" value="Unassembled WGS sequence"/>
</dbReference>
<feature type="non-terminal residue" evidence="2">
    <location>
        <position position="1"/>
    </location>
</feature>
<reference evidence="2" key="1">
    <citation type="submission" date="2021-06" db="EMBL/GenBank/DDBJ databases">
        <authorList>
            <person name="Kallberg Y."/>
            <person name="Tangrot J."/>
            <person name="Rosling A."/>
        </authorList>
    </citation>
    <scope>NUCLEOTIDE SEQUENCE</scope>
    <source>
        <strain evidence="2">MA453B</strain>
    </source>
</reference>
<dbReference type="PANTHER" id="PTHR31511">
    <property type="entry name" value="PROTEIN CBG23764"/>
    <property type="match status" value="1"/>
</dbReference>
<dbReference type="OrthoDB" id="414982at2759"/>
<dbReference type="InterPro" id="IPR043502">
    <property type="entry name" value="DNA/RNA_pol_sf"/>
</dbReference>
<name>A0A9N9DAW4_9GLOM</name>
<dbReference type="EMBL" id="CAJVPY010004820">
    <property type="protein sequence ID" value="CAG8628805.1"/>
    <property type="molecule type" value="Genomic_DNA"/>
</dbReference>
<protein>
    <submittedName>
        <fullName evidence="2">2133_t:CDS:1</fullName>
    </submittedName>
</protein>
<dbReference type="SUPFAM" id="SSF56672">
    <property type="entry name" value="DNA/RNA polymerases"/>
    <property type="match status" value="1"/>
</dbReference>
<accession>A0A9N9DAW4</accession>
<keyword evidence="3" id="KW-1185">Reference proteome</keyword>
<comment type="caution">
    <text evidence="2">The sequence shown here is derived from an EMBL/GenBank/DDBJ whole genome shotgun (WGS) entry which is preliminary data.</text>
</comment>